<dbReference type="Pfam" id="PF00582">
    <property type="entry name" value="Usp"/>
    <property type="match status" value="1"/>
</dbReference>
<dbReference type="PRINTS" id="PR01438">
    <property type="entry name" value="UNVRSLSTRESS"/>
</dbReference>
<dbReference type="PANTHER" id="PTHR46268">
    <property type="entry name" value="STRESS RESPONSE PROTEIN NHAX"/>
    <property type="match status" value="1"/>
</dbReference>
<gene>
    <name evidence="3" type="ORF">PY650_24020</name>
</gene>
<dbReference type="InterPro" id="IPR006016">
    <property type="entry name" value="UspA"/>
</dbReference>
<evidence type="ECO:0000256" key="1">
    <source>
        <dbReference type="ARBA" id="ARBA00008791"/>
    </source>
</evidence>
<reference evidence="3" key="1">
    <citation type="submission" date="2023-06" db="EMBL/GenBank/DDBJ databases">
        <title>Phylogenetic Diversity of Rhizobium strains.</title>
        <authorList>
            <person name="Moura F.T."/>
            <person name="Helene L.C.F."/>
            <person name="Hungria M."/>
        </authorList>
    </citation>
    <scope>NUCLEOTIDE SEQUENCE</scope>
    <source>
        <strain evidence="3">CCGE524</strain>
    </source>
</reference>
<dbReference type="PANTHER" id="PTHR46268:SF15">
    <property type="entry name" value="UNIVERSAL STRESS PROTEIN HP_0031"/>
    <property type="match status" value="1"/>
</dbReference>
<name>A0ABT7KJP6_9HYPH</name>
<dbReference type="RefSeq" id="WP_285882098.1">
    <property type="nucleotide sequence ID" value="NZ_JARFYN010000036.1"/>
</dbReference>
<proteinExistence type="inferred from homology"/>
<organism evidence="3 4">
    <name type="scientific">Rhizobium calliandrae</name>
    <dbReference type="NCBI Taxonomy" id="1312182"/>
    <lineage>
        <taxon>Bacteria</taxon>
        <taxon>Pseudomonadati</taxon>
        <taxon>Pseudomonadota</taxon>
        <taxon>Alphaproteobacteria</taxon>
        <taxon>Hyphomicrobiales</taxon>
        <taxon>Rhizobiaceae</taxon>
        <taxon>Rhizobium/Agrobacterium group</taxon>
        <taxon>Rhizobium</taxon>
    </lineage>
</organism>
<comment type="similarity">
    <text evidence="1">Belongs to the universal stress protein A family.</text>
</comment>
<dbReference type="InterPro" id="IPR006015">
    <property type="entry name" value="Universal_stress_UspA"/>
</dbReference>
<protein>
    <submittedName>
        <fullName evidence="3">Universal stress protein</fullName>
    </submittedName>
</protein>
<dbReference type="SUPFAM" id="SSF52402">
    <property type="entry name" value="Adenine nucleotide alpha hydrolases-like"/>
    <property type="match status" value="1"/>
</dbReference>
<comment type="caution">
    <text evidence="3">The sequence shown here is derived from an EMBL/GenBank/DDBJ whole genome shotgun (WGS) entry which is preliminary data.</text>
</comment>
<keyword evidence="4" id="KW-1185">Reference proteome</keyword>
<feature type="domain" description="UspA" evidence="2">
    <location>
        <begin position="1"/>
        <end position="145"/>
    </location>
</feature>
<evidence type="ECO:0000313" key="3">
    <source>
        <dbReference type="EMBL" id="MDL2408656.1"/>
    </source>
</evidence>
<dbReference type="EMBL" id="JARFYN010000036">
    <property type="protein sequence ID" value="MDL2408656.1"/>
    <property type="molecule type" value="Genomic_DNA"/>
</dbReference>
<accession>A0ABT7KJP6</accession>
<dbReference type="CDD" id="cd00293">
    <property type="entry name" value="USP-like"/>
    <property type="match status" value="1"/>
</dbReference>
<sequence length="145" mass="15576">MFSNILVPTDGSPLALSAVEQAIDFARDAKAAITFITVIEPFRIFSVDSKQLSSTRENYGQLADAQATQFLTEAEMKARHKDVVCRPLKVEGDEVYSAIIKAAIDNGCDLIAIASHGRGGAGTLLLGSVTAKILSHSRIPVLVYR</sequence>
<dbReference type="Proteomes" id="UP001172630">
    <property type="component" value="Unassembled WGS sequence"/>
</dbReference>
<evidence type="ECO:0000313" key="4">
    <source>
        <dbReference type="Proteomes" id="UP001172630"/>
    </source>
</evidence>
<dbReference type="Gene3D" id="3.40.50.620">
    <property type="entry name" value="HUPs"/>
    <property type="match status" value="1"/>
</dbReference>
<dbReference type="InterPro" id="IPR014729">
    <property type="entry name" value="Rossmann-like_a/b/a_fold"/>
</dbReference>
<evidence type="ECO:0000259" key="2">
    <source>
        <dbReference type="Pfam" id="PF00582"/>
    </source>
</evidence>